<dbReference type="Proteomes" id="UP000178606">
    <property type="component" value="Unassembled WGS sequence"/>
</dbReference>
<dbReference type="InterPro" id="IPR014284">
    <property type="entry name" value="RNA_pol_sigma-70_dom"/>
</dbReference>
<dbReference type="InterPro" id="IPR013324">
    <property type="entry name" value="RNA_pol_sigma_r3/r4-like"/>
</dbReference>
<protein>
    <recommendedName>
        <fullName evidence="10">RNA polymerase subunit sigma-24</fullName>
    </recommendedName>
</protein>
<dbReference type="Gene3D" id="1.10.1740.10">
    <property type="match status" value="1"/>
</dbReference>
<organism evidence="8 9">
    <name type="scientific">Handelsmanbacteria sp. (strain RIFCSPLOWO2_12_FULL_64_10)</name>
    <dbReference type="NCBI Taxonomy" id="1817868"/>
    <lineage>
        <taxon>Bacteria</taxon>
        <taxon>Candidatus Handelsmaniibacteriota</taxon>
    </lineage>
</organism>
<dbReference type="Pfam" id="PF08281">
    <property type="entry name" value="Sigma70_r4_2"/>
    <property type="match status" value="1"/>
</dbReference>
<evidence type="ECO:0000313" key="8">
    <source>
        <dbReference type="EMBL" id="OGG51703.1"/>
    </source>
</evidence>
<dbReference type="AlphaFoldDB" id="A0A1F6CRC7"/>
<name>A0A1F6CRC7_HANXR</name>
<evidence type="ECO:0000256" key="4">
    <source>
        <dbReference type="ARBA" id="ARBA00023125"/>
    </source>
</evidence>
<dbReference type="NCBIfam" id="TIGR02937">
    <property type="entry name" value="sigma70-ECF"/>
    <property type="match status" value="1"/>
</dbReference>
<keyword evidence="3" id="KW-0731">Sigma factor</keyword>
<dbReference type="SUPFAM" id="SSF88659">
    <property type="entry name" value="Sigma3 and sigma4 domains of RNA polymerase sigma factors"/>
    <property type="match status" value="1"/>
</dbReference>
<keyword evidence="5" id="KW-0804">Transcription</keyword>
<dbReference type="InterPro" id="IPR036388">
    <property type="entry name" value="WH-like_DNA-bd_sf"/>
</dbReference>
<dbReference type="InterPro" id="IPR013249">
    <property type="entry name" value="RNA_pol_sigma70_r4_t2"/>
</dbReference>
<evidence type="ECO:0000313" key="9">
    <source>
        <dbReference type="Proteomes" id="UP000178606"/>
    </source>
</evidence>
<evidence type="ECO:0000256" key="5">
    <source>
        <dbReference type="ARBA" id="ARBA00023163"/>
    </source>
</evidence>
<evidence type="ECO:0000259" key="7">
    <source>
        <dbReference type="Pfam" id="PF08281"/>
    </source>
</evidence>
<evidence type="ECO:0000259" key="6">
    <source>
        <dbReference type="Pfam" id="PF04542"/>
    </source>
</evidence>
<dbReference type="PANTHER" id="PTHR43133">
    <property type="entry name" value="RNA POLYMERASE ECF-TYPE SIGMA FACTO"/>
    <property type="match status" value="1"/>
</dbReference>
<dbReference type="InterPro" id="IPR007627">
    <property type="entry name" value="RNA_pol_sigma70_r2"/>
</dbReference>
<evidence type="ECO:0000256" key="3">
    <source>
        <dbReference type="ARBA" id="ARBA00023082"/>
    </source>
</evidence>
<reference evidence="8 9" key="1">
    <citation type="journal article" date="2016" name="Nat. Commun.">
        <title>Thousands of microbial genomes shed light on interconnected biogeochemical processes in an aquifer system.</title>
        <authorList>
            <person name="Anantharaman K."/>
            <person name="Brown C.T."/>
            <person name="Hug L.A."/>
            <person name="Sharon I."/>
            <person name="Castelle C.J."/>
            <person name="Probst A.J."/>
            <person name="Thomas B.C."/>
            <person name="Singh A."/>
            <person name="Wilkins M.J."/>
            <person name="Karaoz U."/>
            <person name="Brodie E.L."/>
            <person name="Williams K.H."/>
            <person name="Hubbard S.S."/>
            <person name="Banfield J.F."/>
        </authorList>
    </citation>
    <scope>NUCLEOTIDE SEQUENCE [LARGE SCALE GENOMIC DNA]</scope>
    <source>
        <strain evidence="9">RIFCSPLOWO2_12_FULL_64_10</strain>
    </source>
</reference>
<dbReference type="GO" id="GO:0016987">
    <property type="term" value="F:sigma factor activity"/>
    <property type="evidence" value="ECO:0007669"/>
    <property type="project" value="UniProtKB-KW"/>
</dbReference>
<accession>A0A1F6CRC7</accession>
<sequence length="154" mass="18028">MEHEDLTRVLTEHGPRIRAYFRTRANSPEDAEDLYQECVCALVSSYSRFADRSSVSTWVYAICRNIYSGYVYHKTRDRALLEALKSEPSSCENNPHAELRITLERLPSLQRRLYQLHYVEGLSIREIARLLERPEGTIKYLLHMLRGSLRRLLG</sequence>
<dbReference type="PANTHER" id="PTHR43133:SF8">
    <property type="entry name" value="RNA POLYMERASE SIGMA FACTOR HI_1459-RELATED"/>
    <property type="match status" value="1"/>
</dbReference>
<comment type="similarity">
    <text evidence="1">Belongs to the sigma-70 factor family. ECF subfamily.</text>
</comment>
<feature type="domain" description="RNA polymerase sigma factor 70 region 4 type 2" evidence="7">
    <location>
        <begin position="102"/>
        <end position="144"/>
    </location>
</feature>
<dbReference type="SUPFAM" id="SSF88946">
    <property type="entry name" value="Sigma2 domain of RNA polymerase sigma factors"/>
    <property type="match status" value="1"/>
</dbReference>
<dbReference type="GO" id="GO:0003677">
    <property type="term" value="F:DNA binding"/>
    <property type="evidence" value="ECO:0007669"/>
    <property type="project" value="UniProtKB-KW"/>
</dbReference>
<evidence type="ECO:0000256" key="2">
    <source>
        <dbReference type="ARBA" id="ARBA00023015"/>
    </source>
</evidence>
<keyword evidence="2" id="KW-0805">Transcription regulation</keyword>
<dbReference type="Gene3D" id="1.10.10.10">
    <property type="entry name" value="Winged helix-like DNA-binding domain superfamily/Winged helix DNA-binding domain"/>
    <property type="match status" value="1"/>
</dbReference>
<comment type="caution">
    <text evidence="8">The sequence shown here is derived from an EMBL/GenBank/DDBJ whole genome shotgun (WGS) entry which is preliminary data.</text>
</comment>
<keyword evidence="4" id="KW-0238">DNA-binding</keyword>
<proteinExistence type="inferred from homology"/>
<dbReference type="GO" id="GO:0006352">
    <property type="term" value="P:DNA-templated transcription initiation"/>
    <property type="evidence" value="ECO:0007669"/>
    <property type="project" value="InterPro"/>
</dbReference>
<gene>
    <name evidence="8" type="ORF">A3F84_23425</name>
</gene>
<evidence type="ECO:0008006" key="10">
    <source>
        <dbReference type="Google" id="ProtNLM"/>
    </source>
</evidence>
<dbReference type="InterPro" id="IPR013325">
    <property type="entry name" value="RNA_pol_sigma_r2"/>
</dbReference>
<dbReference type="InterPro" id="IPR039425">
    <property type="entry name" value="RNA_pol_sigma-70-like"/>
</dbReference>
<dbReference type="EMBL" id="MFKF01000173">
    <property type="protein sequence ID" value="OGG51703.1"/>
    <property type="molecule type" value="Genomic_DNA"/>
</dbReference>
<dbReference type="Pfam" id="PF04542">
    <property type="entry name" value="Sigma70_r2"/>
    <property type="match status" value="1"/>
</dbReference>
<feature type="domain" description="RNA polymerase sigma-70 region 2" evidence="6">
    <location>
        <begin position="11"/>
        <end position="65"/>
    </location>
</feature>
<evidence type="ECO:0000256" key="1">
    <source>
        <dbReference type="ARBA" id="ARBA00010641"/>
    </source>
</evidence>